<feature type="chain" id="PRO_5047390458" evidence="1">
    <location>
        <begin position="22"/>
        <end position="186"/>
    </location>
</feature>
<feature type="signal peptide" evidence="1">
    <location>
        <begin position="1"/>
        <end position="21"/>
    </location>
</feature>
<dbReference type="EMBL" id="CP050471">
    <property type="protein sequence ID" value="UTZ32949.1"/>
    <property type="molecule type" value="Genomic_DNA"/>
</dbReference>
<organism evidence="2 3">
    <name type="scientific">Vibrio campbellii</name>
    <dbReference type="NCBI Taxonomy" id="680"/>
    <lineage>
        <taxon>Bacteria</taxon>
        <taxon>Pseudomonadati</taxon>
        <taxon>Pseudomonadota</taxon>
        <taxon>Gammaproteobacteria</taxon>
        <taxon>Vibrionales</taxon>
        <taxon>Vibrionaceae</taxon>
        <taxon>Vibrio</taxon>
    </lineage>
</organism>
<evidence type="ECO:0000256" key="1">
    <source>
        <dbReference type="SAM" id="SignalP"/>
    </source>
</evidence>
<evidence type="ECO:0000313" key="2">
    <source>
        <dbReference type="EMBL" id="UTZ32949.1"/>
    </source>
</evidence>
<dbReference type="RefSeq" id="WP_255903450.1">
    <property type="nucleotide sequence ID" value="NZ_CP050465.1"/>
</dbReference>
<gene>
    <name evidence="2" type="ORF">HB762_16515</name>
</gene>
<dbReference type="Proteomes" id="UP001059912">
    <property type="component" value="Chromosome 2"/>
</dbReference>
<proteinExistence type="predicted"/>
<accession>A0ABY5IFX6</accession>
<keyword evidence="1" id="KW-0732">Signal</keyword>
<keyword evidence="3" id="KW-1185">Reference proteome</keyword>
<evidence type="ECO:0000313" key="3">
    <source>
        <dbReference type="Proteomes" id="UP001059912"/>
    </source>
</evidence>
<sequence length="186" mass="21121">MKNIRFQAIVSILIISFPALAVHPQIDKKLSDTTVTLCENNEDIYFNAKLDNQKYVSLCGAEHRSPSTGYVKYRYGTSDKVELEYPKSAETPKGKFLSYHIRLGQLQGRNIFFYSGDYRYSIGYLADNCSLHVYKGSKLVFSSSCEETSELNTFGGGQSSGSVILEEELIKRFPEQFQDPNEPEFH</sequence>
<name>A0ABY5IFX6_9VIBR</name>
<reference evidence="2" key="1">
    <citation type="submission" date="2020-03" db="EMBL/GenBank/DDBJ databases">
        <title>Five strains of Vibrio campbellii isolated from Mariana Trench.</title>
        <authorList>
            <person name="Liang J."/>
            <person name="Zhang X.-H."/>
        </authorList>
    </citation>
    <scope>NUCLEOTIDE SEQUENCE</scope>
    <source>
        <strain evidence="2">LJC013</strain>
    </source>
</reference>
<protein>
    <submittedName>
        <fullName evidence="2">Uncharacterized protein</fullName>
    </submittedName>
</protein>